<sequence length="304" mass="33931">MCSIYDNRLTLYYIGLITQMVKKGLHCIADAVMCTSTYPFGDKRRDVASLLSHGNAGEIRNYRLVYSLFLMGENHLTTSLNLGEARGSARLLLTKNHTLFENFSVVVQSLELCPGVNLLPYTTTIFSKIRKKSSNTLFDPRTEPETHCAADALATARLTKQSLNSLLPLRNFLKTEKSPIILCLTRESNPKPYVRQSHLRLLDQRGRGYHPMASPTLSEARGSVRLLLTKNYPVPSSAFRAGAPSSFFQNRPMISPALGDARESVRLLLTKYHPVPTPACRAGAPVSPQLRIRHQSYWAKSVVV</sequence>
<dbReference type="EMBL" id="ODYU01013008">
    <property type="protein sequence ID" value="SOQ59608.1"/>
    <property type="molecule type" value="Genomic_DNA"/>
</dbReference>
<accession>A0A2H1X2Z4</accession>
<name>A0A2H1X2Z4_SPOFR</name>
<dbReference type="AlphaFoldDB" id="A0A2H1X2Z4"/>
<evidence type="ECO:0000313" key="1">
    <source>
        <dbReference type="EMBL" id="SOQ59608.1"/>
    </source>
</evidence>
<proteinExistence type="predicted"/>
<organism evidence="1">
    <name type="scientific">Spodoptera frugiperda</name>
    <name type="common">Fall armyworm</name>
    <dbReference type="NCBI Taxonomy" id="7108"/>
    <lineage>
        <taxon>Eukaryota</taxon>
        <taxon>Metazoa</taxon>
        <taxon>Ecdysozoa</taxon>
        <taxon>Arthropoda</taxon>
        <taxon>Hexapoda</taxon>
        <taxon>Insecta</taxon>
        <taxon>Pterygota</taxon>
        <taxon>Neoptera</taxon>
        <taxon>Endopterygota</taxon>
        <taxon>Lepidoptera</taxon>
        <taxon>Glossata</taxon>
        <taxon>Ditrysia</taxon>
        <taxon>Noctuoidea</taxon>
        <taxon>Noctuidae</taxon>
        <taxon>Amphipyrinae</taxon>
        <taxon>Spodoptera</taxon>
    </lineage>
</organism>
<reference evidence="1" key="1">
    <citation type="submission" date="2016-07" db="EMBL/GenBank/DDBJ databases">
        <authorList>
            <person name="Bretaudeau A."/>
        </authorList>
    </citation>
    <scope>NUCLEOTIDE SEQUENCE</scope>
    <source>
        <strain evidence="1">Rice</strain>
        <tissue evidence="1">Whole body</tissue>
    </source>
</reference>
<gene>
    <name evidence="1" type="ORF">SFRICE_032259</name>
</gene>
<protein>
    <submittedName>
        <fullName evidence="1">SFRICE_032259</fullName>
    </submittedName>
</protein>